<reference evidence="3" key="1">
    <citation type="journal article" date="2019" name="Int. J. Syst. Evol. Microbiol.">
        <title>The Global Catalogue of Microorganisms (GCM) 10K type strain sequencing project: providing services to taxonomists for standard genome sequencing and annotation.</title>
        <authorList>
            <consortium name="The Broad Institute Genomics Platform"/>
            <consortium name="The Broad Institute Genome Sequencing Center for Infectious Disease"/>
            <person name="Wu L."/>
            <person name="Ma J."/>
        </authorList>
    </citation>
    <scope>NUCLEOTIDE SEQUENCE [LARGE SCALE GENOMIC DNA]</scope>
    <source>
        <strain evidence="3">CCUG 56608</strain>
    </source>
</reference>
<protein>
    <submittedName>
        <fullName evidence="2">Uncharacterized protein</fullName>
    </submittedName>
</protein>
<keyword evidence="1" id="KW-0812">Transmembrane</keyword>
<sequence length="69" mass="7672">MLWFILLAIFILGCYLIVKSPTRGYKILGYVIIGFALVFVIVILSSVGVRTNNIINEQPSEEGASRIID</sequence>
<proteinExistence type="predicted"/>
<keyword evidence="3" id="KW-1185">Reference proteome</keyword>
<evidence type="ECO:0000256" key="1">
    <source>
        <dbReference type="SAM" id="Phobius"/>
    </source>
</evidence>
<gene>
    <name evidence="2" type="ORF">ACFQ19_19130</name>
</gene>
<evidence type="ECO:0000313" key="2">
    <source>
        <dbReference type="EMBL" id="MFD1068114.1"/>
    </source>
</evidence>
<accession>A0ABW3NM50</accession>
<dbReference type="EMBL" id="JBHTKK010000037">
    <property type="protein sequence ID" value="MFD1068114.1"/>
    <property type="molecule type" value="Genomic_DNA"/>
</dbReference>
<name>A0ABW3NM50_9BACI</name>
<organism evidence="2 3">
    <name type="scientific">Oceanobacillus locisalsi</name>
    <dbReference type="NCBI Taxonomy" id="546107"/>
    <lineage>
        <taxon>Bacteria</taxon>
        <taxon>Bacillati</taxon>
        <taxon>Bacillota</taxon>
        <taxon>Bacilli</taxon>
        <taxon>Bacillales</taxon>
        <taxon>Bacillaceae</taxon>
        <taxon>Oceanobacillus</taxon>
    </lineage>
</organism>
<dbReference type="Proteomes" id="UP001597041">
    <property type="component" value="Unassembled WGS sequence"/>
</dbReference>
<keyword evidence="1" id="KW-1133">Transmembrane helix</keyword>
<comment type="caution">
    <text evidence="2">The sequence shown here is derived from an EMBL/GenBank/DDBJ whole genome shotgun (WGS) entry which is preliminary data.</text>
</comment>
<feature type="transmembrane region" description="Helical" evidence="1">
    <location>
        <begin position="27"/>
        <end position="49"/>
    </location>
</feature>
<evidence type="ECO:0000313" key="3">
    <source>
        <dbReference type="Proteomes" id="UP001597041"/>
    </source>
</evidence>
<keyword evidence="1" id="KW-0472">Membrane</keyword>
<dbReference type="RefSeq" id="WP_379594320.1">
    <property type="nucleotide sequence ID" value="NZ_JBHTKK010000037.1"/>
</dbReference>